<dbReference type="GO" id="GO:0003677">
    <property type="term" value="F:DNA binding"/>
    <property type="evidence" value="ECO:0007669"/>
    <property type="project" value="UniProtKB-KW"/>
</dbReference>
<dbReference type="InterPro" id="IPR058163">
    <property type="entry name" value="LysR-type_TF_proteobact-type"/>
</dbReference>
<reference evidence="6 7" key="1">
    <citation type="submission" date="2023-07" db="EMBL/GenBank/DDBJ databases">
        <title>Functional and genomic diversity of the sorghum phyllosphere microbiome.</title>
        <authorList>
            <person name="Shade A."/>
        </authorList>
    </citation>
    <scope>NUCLEOTIDE SEQUENCE [LARGE SCALE GENOMIC DNA]</scope>
    <source>
        <strain evidence="6 7">SORGH_AS_0887</strain>
    </source>
</reference>
<dbReference type="Pfam" id="PF00126">
    <property type="entry name" value="HTH_1"/>
    <property type="match status" value="1"/>
</dbReference>
<dbReference type="PANTHER" id="PTHR30537:SF20">
    <property type="entry name" value="TRANSCRIPTIONAL REGULATORY PROTEIN"/>
    <property type="match status" value="1"/>
</dbReference>
<evidence type="ECO:0000313" key="7">
    <source>
        <dbReference type="Proteomes" id="UP001233360"/>
    </source>
</evidence>
<dbReference type="EMBL" id="JAUTBK010000002">
    <property type="protein sequence ID" value="MDQ1209142.1"/>
    <property type="molecule type" value="Genomic_DNA"/>
</dbReference>
<accession>A0ABU0UX67</accession>
<dbReference type="Proteomes" id="UP001233360">
    <property type="component" value="Unassembled WGS sequence"/>
</dbReference>
<dbReference type="SUPFAM" id="SSF53850">
    <property type="entry name" value="Periplasmic binding protein-like II"/>
    <property type="match status" value="1"/>
</dbReference>
<name>A0ABU0UX67_ACIBI</name>
<comment type="caution">
    <text evidence="6">The sequence shown here is derived from an EMBL/GenBank/DDBJ whole genome shotgun (WGS) entry which is preliminary data.</text>
</comment>
<evidence type="ECO:0000256" key="1">
    <source>
        <dbReference type="ARBA" id="ARBA00009437"/>
    </source>
</evidence>
<sequence>MKSTVEELIAFITIVDTGSIVGAAEQLQQTPSGVSRSLNRLEKKLNVTLLERTTRKIKLTQEGSLFLMRARTILADLSDAEEALLKSDSDTSGLIRIDSATPFVLHVLAPLMQKFMQLYPHIEIELNSNDQVIDLLQHKTDVAIRFGALHDSSLHARLICKSRLYIVASPDYLKKAGTPSHPQELFQHQLVGFSKPVYLNTWPLKIEDEYITVHPQIKASSGETVRQLTLRGHGIARLSEYEIWQDLQAGRLIVLFEDQIEIQLQHIHAVYYQQKHLPKRVRLFIDFLADELSQQFSTTQAL</sequence>
<evidence type="ECO:0000313" key="6">
    <source>
        <dbReference type="EMBL" id="MDQ1209142.1"/>
    </source>
</evidence>
<dbReference type="Gene3D" id="1.10.10.10">
    <property type="entry name" value="Winged helix-like DNA-binding domain superfamily/Winged helix DNA-binding domain"/>
    <property type="match status" value="1"/>
</dbReference>
<dbReference type="Pfam" id="PF03466">
    <property type="entry name" value="LysR_substrate"/>
    <property type="match status" value="1"/>
</dbReference>
<dbReference type="RefSeq" id="WP_307003542.1">
    <property type="nucleotide sequence ID" value="NZ_JAUTBK010000002.1"/>
</dbReference>
<feature type="domain" description="HTH lysR-type" evidence="5">
    <location>
        <begin position="1"/>
        <end position="60"/>
    </location>
</feature>
<dbReference type="InterPro" id="IPR036390">
    <property type="entry name" value="WH_DNA-bd_sf"/>
</dbReference>
<dbReference type="InterPro" id="IPR036388">
    <property type="entry name" value="WH-like_DNA-bd_sf"/>
</dbReference>
<keyword evidence="7" id="KW-1185">Reference proteome</keyword>
<keyword evidence="3 6" id="KW-0238">DNA-binding</keyword>
<keyword evidence="2" id="KW-0805">Transcription regulation</keyword>
<evidence type="ECO:0000256" key="3">
    <source>
        <dbReference type="ARBA" id="ARBA00023125"/>
    </source>
</evidence>
<dbReference type="PANTHER" id="PTHR30537">
    <property type="entry name" value="HTH-TYPE TRANSCRIPTIONAL REGULATOR"/>
    <property type="match status" value="1"/>
</dbReference>
<proteinExistence type="inferred from homology"/>
<evidence type="ECO:0000259" key="5">
    <source>
        <dbReference type="PROSITE" id="PS50931"/>
    </source>
</evidence>
<comment type="similarity">
    <text evidence="1">Belongs to the LysR transcriptional regulatory family.</text>
</comment>
<keyword evidence="4" id="KW-0804">Transcription</keyword>
<dbReference type="Gene3D" id="3.40.190.10">
    <property type="entry name" value="Periplasmic binding protein-like II"/>
    <property type="match status" value="2"/>
</dbReference>
<organism evidence="6 7">
    <name type="scientific">Acinetobacter baylyi</name>
    <dbReference type="NCBI Taxonomy" id="202950"/>
    <lineage>
        <taxon>Bacteria</taxon>
        <taxon>Pseudomonadati</taxon>
        <taxon>Pseudomonadota</taxon>
        <taxon>Gammaproteobacteria</taxon>
        <taxon>Moraxellales</taxon>
        <taxon>Moraxellaceae</taxon>
        <taxon>Acinetobacter</taxon>
    </lineage>
</organism>
<dbReference type="InterPro" id="IPR005119">
    <property type="entry name" value="LysR_subst-bd"/>
</dbReference>
<evidence type="ECO:0000256" key="4">
    <source>
        <dbReference type="ARBA" id="ARBA00023163"/>
    </source>
</evidence>
<dbReference type="SUPFAM" id="SSF46785">
    <property type="entry name" value="Winged helix' DNA-binding domain"/>
    <property type="match status" value="1"/>
</dbReference>
<protein>
    <submittedName>
        <fullName evidence="6">DNA-binding transcriptional LysR family regulator</fullName>
    </submittedName>
</protein>
<dbReference type="InterPro" id="IPR000847">
    <property type="entry name" value="LysR_HTH_N"/>
</dbReference>
<evidence type="ECO:0000256" key="2">
    <source>
        <dbReference type="ARBA" id="ARBA00023015"/>
    </source>
</evidence>
<dbReference type="PROSITE" id="PS50931">
    <property type="entry name" value="HTH_LYSR"/>
    <property type="match status" value="1"/>
</dbReference>
<gene>
    <name evidence="6" type="ORF">QE380_002065</name>
</gene>